<dbReference type="Proteomes" id="UP001234297">
    <property type="component" value="Chromosome 3"/>
</dbReference>
<gene>
    <name evidence="1" type="ORF">MRB53_008964</name>
</gene>
<proteinExistence type="predicted"/>
<dbReference type="EMBL" id="CM056811">
    <property type="protein sequence ID" value="KAJ8634697.1"/>
    <property type="molecule type" value="Genomic_DNA"/>
</dbReference>
<sequence>MNFLVPIIPSSLAEPCYGDDGIPLQGWWRSSRFVCEWVLPSVHCKWRKGDCGDDGGAGLEMPVSMRGIRWRKEMERGVGQCGAQGGRWRLHG</sequence>
<keyword evidence="2" id="KW-1185">Reference proteome</keyword>
<protein>
    <submittedName>
        <fullName evidence="1">Uncharacterized protein</fullName>
    </submittedName>
</protein>
<organism evidence="1 2">
    <name type="scientific">Persea americana</name>
    <name type="common">Avocado</name>
    <dbReference type="NCBI Taxonomy" id="3435"/>
    <lineage>
        <taxon>Eukaryota</taxon>
        <taxon>Viridiplantae</taxon>
        <taxon>Streptophyta</taxon>
        <taxon>Embryophyta</taxon>
        <taxon>Tracheophyta</taxon>
        <taxon>Spermatophyta</taxon>
        <taxon>Magnoliopsida</taxon>
        <taxon>Magnoliidae</taxon>
        <taxon>Laurales</taxon>
        <taxon>Lauraceae</taxon>
        <taxon>Persea</taxon>
    </lineage>
</organism>
<evidence type="ECO:0000313" key="2">
    <source>
        <dbReference type="Proteomes" id="UP001234297"/>
    </source>
</evidence>
<evidence type="ECO:0000313" key="1">
    <source>
        <dbReference type="EMBL" id="KAJ8634697.1"/>
    </source>
</evidence>
<name>A0ACC2LNP7_PERAE</name>
<reference evidence="1 2" key="1">
    <citation type="journal article" date="2022" name="Hortic Res">
        <title>A haplotype resolved chromosomal level avocado genome allows analysis of novel avocado genes.</title>
        <authorList>
            <person name="Nath O."/>
            <person name="Fletcher S.J."/>
            <person name="Hayward A."/>
            <person name="Shaw L.M."/>
            <person name="Masouleh A.K."/>
            <person name="Furtado A."/>
            <person name="Henry R.J."/>
            <person name="Mitter N."/>
        </authorList>
    </citation>
    <scope>NUCLEOTIDE SEQUENCE [LARGE SCALE GENOMIC DNA]</scope>
    <source>
        <strain evidence="2">cv. Hass</strain>
    </source>
</reference>
<accession>A0ACC2LNP7</accession>
<comment type="caution">
    <text evidence="1">The sequence shown here is derived from an EMBL/GenBank/DDBJ whole genome shotgun (WGS) entry which is preliminary data.</text>
</comment>